<evidence type="ECO:0000256" key="6">
    <source>
        <dbReference type="ARBA" id="ARBA00023136"/>
    </source>
</evidence>
<dbReference type="SUPFAM" id="SSF48403">
    <property type="entry name" value="Ankyrin repeat"/>
    <property type="match status" value="1"/>
</dbReference>
<proteinExistence type="predicted"/>
<evidence type="ECO:0000256" key="1">
    <source>
        <dbReference type="ARBA" id="ARBA00004141"/>
    </source>
</evidence>
<dbReference type="PROSITE" id="PS50297">
    <property type="entry name" value="ANK_REP_REGION"/>
    <property type="match status" value="2"/>
</dbReference>
<feature type="compositionally biased region" description="Polar residues" evidence="8">
    <location>
        <begin position="213"/>
        <end position="230"/>
    </location>
</feature>
<sequence>MQGHVHFTKVLLAHKRDLAMVLDSQGRTPLHWASANGYVEIARELLQSDPLACLVPDEDGWTPLHLATMKGRSNIVIELVKARPEAAERRLSHGQTALHLGVSHNRLEALKVLVETVRDGDLVKAQDDEGNTILHLATTNKQIEFLLTIPGLEVNTPNSSGLTALDILEQVPRGSRVLEIETSLQSSGASLSIDIQSVPYHYDQVLDPPPRMTSHTTTSRPPKISPSLSTKKAPPKQRTRRNSLMVVASLLATVAFQAGTTPPGGIWQDDYKVDANGNPVKEPHMAGTSIMAHIQRIAYRQFMIFNPLAFLSSLSIILLLLSGLPIKQRRWMWTQVVIIGQDVTDVSVVCWLCLMGVVFMGNVVRLCVWVLRKWGYLKKKEKKDSDEDDEDKHEEV</sequence>
<feature type="transmembrane region" description="Helical" evidence="9">
    <location>
        <begin position="304"/>
        <end position="326"/>
    </location>
</feature>
<evidence type="ECO:0000256" key="7">
    <source>
        <dbReference type="PROSITE-ProRule" id="PRU00023"/>
    </source>
</evidence>
<evidence type="ECO:0000256" key="3">
    <source>
        <dbReference type="ARBA" id="ARBA00022737"/>
    </source>
</evidence>
<keyword evidence="2 9" id="KW-0812">Transmembrane</keyword>
<evidence type="ECO:0000256" key="4">
    <source>
        <dbReference type="ARBA" id="ARBA00022989"/>
    </source>
</evidence>
<dbReference type="InterPro" id="IPR036770">
    <property type="entry name" value="Ankyrin_rpt-contain_sf"/>
</dbReference>
<name>A0ABD3L6U4_EUCGL</name>
<dbReference type="Proteomes" id="UP001634007">
    <property type="component" value="Unassembled WGS sequence"/>
</dbReference>
<dbReference type="GO" id="GO:0016020">
    <property type="term" value="C:membrane"/>
    <property type="evidence" value="ECO:0007669"/>
    <property type="project" value="UniProtKB-SubCell"/>
</dbReference>
<protein>
    <recommendedName>
        <fullName evidence="10">PGG domain-containing protein</fullName>
    </recommendedName>
</protein>
<keyword evidence="6 9" id="KW-0472">Membrane</keyword>
<organism evidence="11 12">
    <name type="scientific">Eucalyptus globulus</name>
    <name type="common">Tasmanian blue gum</name>
    <dbReference type="NCBI Taxonomy" id="34317"/>
    <lineage>
        <taxon>Eukaryota</taxon>
        <taxon>Viridiplantae</taxon>
        <taxon>Streptophyta</taxon>
        <taxon>Embryophyta</taxon>
        <taxon>Tracheophyta</taxon>
        <taxon>Spermatophyta</taxon>
        <taxon>Magnoliopsida</taxon>
        <taxon>eudicotyledons</taxon>
        <taxon>Gunneridae</taxon>
        <taxon>Pentapetalae</taxon>
        <taxon>rosids</taxon>
        <taxon>malvids</taxon>
        <taxon>Myrtales</taxon>
        <taxon>Myrtaceae</taxon>
        <taxon>Myrtoideae</taxon>
        <taxon>Eucalypteae</taxon>
        <taxon>Eucalyptus</taxon>
    </lineage>
</organism>
<comment type="subcellular location">
    <subcellularLocation>
        <location evidence="1">Membrane</location>
        <topology evidence="1">Multi-pass membrane protein</topology>
    </subcellularLocation>
</comment>
<dbReference type="Gene3D" id="1.25.40.20">
    <property type="entry name" value="Ankyrin repeat-containing domain"/>
    <property type="match status" value="1"/>
</dbReference>
<evidence type="ECO:0000256" key="9">
    <source>
        <dbReference type="SAM" id="Phobius"/>
    </source>
</evidence>
<dbReference type="Pfam" id="PF13962">
    <property type="entry name" value="PGG"/>
    <property type="match status" value="1"/>
</dbReference>
<evidence type="ECO:0000256" key="2">
    <source>
        <dbReference type="ARBA" id="ARBA00022692"/>
    </source>
</evidence>
<feature type="repeat" description="ANK" evidence="7">
    <location>
        <begin position="25"/>
        <end position="47"/>
    </location>
</feature>
<dbReference type="AlphaFoldDB" id="A0ABD3L6U4"/>
<dbReference type="PANTHER" id="PTHR24186:SF37">
    <property type="entry name" value="PGG DOMAIN-CONTAINING PROTEIN"/>
    <property type="match status" value="1"/>
</dbReference>
<keyword evidence="5 7" id="KW-0040">ANK repeat</keyword>
<evidence type="ECO:0000256" key="8">
    <source>
        <dbReference type="SAM" id="MobiDB-lite"/>
    </source>
</evidence>
<evidence type="ECO:0000256" key="5">
    <source>
        <dbReference type="ARBA" id="ARBA00023043"/>
    </source>
</evidence>
<evidence type="ECO:0000313" key="11">
    <source>
        <dbReference type="EMBL" id="KAL3747177.1"/>
    </source>
</evidence>
<dbReference type="InterPro" id="IPR002110">
    <property type="entry name" value="Ankyrin_rpt"/>
</dbReference>
<dbReference type="Pfam" id="PF12796">
    <property type="entry name" value="Ank_2"/>
    <property type="match status" value="2"/>
</dbReference>
<keyword evidence="12" id="KW-1185">Reference proteome</keyword>
<dbReference type="PANTHER" id="PTHR24186">
    <property type="entry name" value="PROTEIN PHOSPHATASE 1 REGULATORY SUBUNIT"/>
    <property type="match status" value="1"/>
</dbReference>
<accession>A0ABD3L6U4</accession>
<keyword evidence="3" id="KW-0677">Repeat</keyword>
<evidence type="ECO:0000259" key="10">
    <source>
        <dbReference type="Pfam" id="PF13962"/>
    </source>
</evidence>
<dbReference type="EMBL" id="JBJKBG010000003">
    <property type="protein sequence ID" value="KAL3747177.1"/>
    <property type="molecule type" value="Genomic_DNA"/>
</dbReference>
<dbReference type="SMART" id="SM00248">
    <property type="entry name" value="ANK"/>
    <property type="match status" value="4"/>
</dbReference>
<dbReference type="InterPro" id="IPR026961">
    <property type="entry name" value="PGG_dom"/>
</dbReference>
<reference evidence="11 12" key="1">
    <citation type="submission" date="2024-11" db="EMBL/GenBank/DDBJ databases">
        <title>Chromosome-level genome assembly of Eucalyptus globulus Labill. provides insights into its genome evolution.</title>
        <authorList>
            <person name="Li X."/>
        </authorList>
    </citation>
    <scope>NUCLEOTIDE SEQUENCE [LARGE SCALE GENOMIC DNA]</scope>
    <source>
        <strain evidence="11">CL2024</strain>
        <tissue evidence="11">Fresh tender leaves</tissue>
    </source>
</reference>
<gene>
    <name evidence="11" type="ORF">ACJRO7_016024</name>
</gene>
<evidence type="ECO:0000313" key="12">
    <source>
        <dbReference type="Proteomes" id="UP001634007"/>
    </source>
</evidence>
<feature type="region of interest" description="Disordered" evidence="8">
    <location>
        <begin position="206"/>
        <end position="240"/>
    </location>
</feature>
<feature type="domain" description="PGG" evidence="10">
    <location>
        <begin position="238"/>
        <end position="350"/>
    </location>
</feature>
<dbReference type="PROSITE" id="PS50088">
    <property type="entry name" value="ANK_REPEAT"/>
    <property type="match status" value="2"/>
</dbReference>
<keyword evidence="4 9" id="KW-1133">Transmembrane helix</keyword>
<feature type="transmembrane region" description="Helical" evidence="9">
    <location>
        <begin position="346"/>
        <end position="371"/>
    </location>
</feature>
<comment type="caution">
    <text evidence="11">The sequence shown here is derived from an EMBL/GenBank/DDBJ whole genome shotgun (WGS) entry which is preliminary data.</text>
</comment>
<feature type="repeat" description="ANK" evidence="7">
    <location>
        <begin position="59"/>
        <end position="81"/>
    </location>
</feature>